<evidence type="ECO:0000313" key="2">
    <source>
        <dbReference type="EMBL" id="KAK2554106.1"/>
    </source>
</evidence>
<reference evidence="2" key="2">
    <citation type="journal article" date="2023" name="Science">
        <title>Genomic signatures of disease resistance in endangered staghorn corals.</title>
        <authorList>
            <person name="Vollmer S.V."/>
            <person name="Selwyn J.D."/>
            <person name="Despard B.A."/>
            <person name="Roesel C.L."/>
        </authorList>
    </citation>
    <scope>NUCLEOTIDE SEQUENCE</scope>
    <source>
        <strain evidence="2">K2</strain>
    </source>
</reference>
<proteinExistence type="predicted"/>
<feature type="compositionally biased region" description="Basic and acidic residues" evidence="1">
    <location>
        <begin position="95"/>
        <end position="105"/>
    </location>
</feature>
<name>A0AAD9Q4B0_ACRCE</name>
<feature type="region of interest" description="Disordered" evidence="1">
    <location>
        <begin position="71"/>
        <end position="129"/>
    </location>
</feature>
<evidence type="ECO:0000256" key="1">
    <source>
        <dbReference type="SAM" id="MobiDB-lite"/>
    </source>
</evidence>
<keyword evidence="3" id="KW-1185">Reference proteome</keyword>
<protein>
    <submittedName>
        <fullName evidence="2">Uncharacterized protein</fullName>
    </submittedName>
</protein>
<organism evidence="2 3">
    <name type="scientific">Acropora cervicornis</name>
    <name type="common">Staghorn coral</name>
    <dbReference type="NCBI Taxonomy" id="6130"/>
    <lineage>
        <taxon>Eukaryota</taxon>
        <taxon>Metazoa</taxon>
        <taxon>Cnidaria</taxon>
        <taxon>Anthozoa</taxon>
        <taxon>Hexacorallia</taxon>
        <taxon>Scleractinia</taxon>
        <taxon>Astrocoeniina</taxon>
        <taxon>Acroporidae</taxon>
        <taxon>Acropora</taxon>
    </lineage>
</organism>
<comment type="caution">
    <text evidence="2">The sequence shown here is derived from an EMBL/GenBank/DDBJ whole genome shotgun (WGS) entry which is preliminary data.</text>
</comment>
<feature type="compositionally biased region" description="Polar residues" evidence="1">
    <location>
        <begin position="82"/>
        <end position="94"/>
    </location>
</feature>
<accession>A0AAD9Q4B0</accession>
<gene>
    <name evidence="2" type="ORF">P5673_024454</name>
</gene>
<dbReference type="AlphaFoldDB" id="A0AAD9Q4B0"/>
<dbReference type="PANTHER" id="PTHR33244">
    <property type="entry name" value="INTEGRASE CATALYTIC DOMAIN-CONTAINING PROTEIN-RELATED"/>
    <property type="match status" value="1"/>
</dbReference>
<dbReference type="PANTHER" id="PTHR33244:SF3">
    <property type="entry name" value="PEPTIDASE A2 DOMAIN-CONTAINING PROTEIN"/>
    <property type="match status" value="1"/>
</dbReference>
<dbReference type="EMBL" id="JARQWQ010000072">
    <property type="protein sequence ID" value="KAK2554106.1"/>
    <property type="molecule type" value="Genomic_DNA"/>
</dbReference>
<sequence>MEKIDLKQRKQKHYFDRQTKALPVLETGDRIRVRMGNSWKPGRVVQHAETPRSYEIQTDEGRRYHRKRRMLIKSSEDDRSSIDSPFVSNSPTTSTHERPHFKEPVDEVSPLVEGPTVTLPQPGDLCSTDEDIKETTMTSSGRVVRKPLRFKDYVLE</sequence>
<evidence type="ECO:0000313" key="3">
    <source>
        <dbReference type="Proteomes" id="UP001249851"/>
    </source>
</evidence>
<dbReference type="Proteomes" id="UP001249851">
    <property type="component" value="Unassembled WGS sequence"/>
</dbReference>
<reference evidence="2" key="1">
    <citation type="journal article" date="2023" name="G3 (Bethesda)">
        <title>Whole genome assembly and annotation of the endangered Caribbean coral Acropora cervicornis.</title>
        <authorList>
            <person name="Selwyn J.D."/>
            <person name="Vollmer S.V."/>
        </authorList>
    </citation>
    <scope>NUCLEOTIDE SEQUENCE</scope>
    <source>
        <strain evidence="2">K2</strain>
    </source>
</reference>